<gene>
    <name evidence="2" type="ORF">GTQ38_05385</name>
</gene>
<accession>A0A6L9E9U2</accession>
<dbReference type="SUPFAM" id="SSF51206">
    <property type="entry name" value="cAMP-binding domain-like"/>
    <property type="match status" value="1"/>
</dbReference>
<organism evidence="2 3">
    <name type="scientific">Poritiphilus flavus</name>
    <dbReference type="NCBI Taxonomy" id="2697053"/>
    <lineage>
        <taxon>Bacteria</taxon>
        <taxon>Pseudomonadati</taxon>
        <taxon>Bacteroidota</taxon>
        <taxon>Flavobacteriia</taxon>
        <taxon>Flavobacteriales</taxon>
        <taxon>Flavobacteriaceae</taxon>
        <taxon>Poritiphilus</taxon>
    </lineage>
</organism>
<evidence type="ECO:0000259" key="1">
    <source>
        <dbReference type="PROSITE" id="PS50042"/>
    </source>
</evidence>
<evidence type="ECO:0000313" key="2">
    <source>
        <dbReference type="EMBL" id="NAS11423.1"/>
    </source>
</evidence>
<name>A0A6L9E9U2_9FLAO</name>
<dbReference type="InterPro" id="IPR018490">
    <property type="entry name" value="cNMP-bd_dom_sf"/>
</dbReference>
<dbReference type="CDD" id="cd00038">
    <property type="entry name" value="CAP_ED"/>
    <property type="match status" value="1"/>
</dbReference>
<dbReference type="InterPro" id="IPR000595">
    <property type="entry name" value="cNMP-bd_dom"/>
</dbReference>
<proteinExistence type="predicted"/>
<sequence>MEALRKYFMSVEDLSAGEMDFLLSHIKTKEIPKGTPLFQEGDLVRSIYFLESGVLHHFNYTPEGEKKTLRLREAPCFCTDLESFSTAKRSEQSCVAMTDCTIHELTKPKYDSLINTSMRWSNFVKTITELSLVKVLEEIKEIANKSVRERYHELAEKRPGLLQVVPLQTIASYLGTSRETLHRIRRTEILQNS</sequence>
<evidence type="ECO:0000313" key="3">
    <source>
        <dbReference type="Proteomes" id="UP000475249"/>
    </source>
</evidence>
<feature type="domain" description="Cyclic nucleotide-binding" evidence="1">
    <location>
        <begin position="10"/>
        <end position="114"/>
    </location>
</feature>
<keyword evidence="3" id="KW-1185">Reference proteome</keyword>
<dbReference type="Gene3D" id="2.60.120.10">
    <property type="entry name" value="Jelly Rolls"/>
    <property type="match status" value="1"/>
</dbReference>
<dbReference type="EMBL" id="WXYO01000002">
    <property type="protein sequence ID" value="NAS11423.1"/>
    <property type="molecule type" value="Genomic_DNA"/>
</dbReference>
<dbReference type="PROSITE" id="PS50042">
    <property type="entry name" value="CNMP_BINDING_3"/>
    <property type="match status" value="1"/>
</dbReference>
<comment type="caution">
    <text evidence="2">The sequence shown here is derived from an EMBL/GenBank/DDBJ whole genome shotgun (WGS) entry which is preliminary data.</text>
</comment>
<dbReference type="RefSeq" id="WP_161434452.1">
    <property type="nucleotide sequence ID" value="NZ_WXYO01000002.1"/>
</dbReference>
<dbReference type="AlphaFoldDB" id="A0A6L9E9U2"/>
<dbReference type="Pfam" id="PF00027">
    <property type="entry name" value="cNMP_binding"/>
    <property type="match status" value="1"/>
</dbReference>
<reference evidence="2 3" key="1">
    <citation type="submission" date="2020-01" db="EMBL/GenBank/DDBJ databases">
        <title>Bacteria diversity of Porities sp.</title>
        <authorList>
            <person name="Wang G."/>
        </authorList>
    </citation>
    <scope>NUCLEOTIDE SEQUENCE [LARGE SCALE GENOMIC DNA]</scope>
    <source>
        <strain evidence="2 3">R33</strain>
    </source>
</reference>
<protein>
    <submittedName>
        <fullName evidence="2">Cyclic nucleotide-binding domain-containing protein</fullName>
    </submittedName>
</protein>
<dbReference type="InterPro" id="IPR014710">
    <property type="entry name" value="RmlC-like_jellyroll"/>
</dbReference>
<dbReference type="Proteomes" id="UP000475249">
    <property type="component" value="Unassembled WGS sequence"/>
</dbReference>